<dbReference type="AlphaFoldDB" id="A0A0G0QKA6"/>
<evidence type="ECO:0000313" key="4">
    <source>
        <dbReference type="Proteomes" id="UP000034881"/>
    </source>
</evidence>
<dbReference type="Gene3D" id="1.10.10.10">
    <property type="entry name" value="Winged helix-like DNA-binding domain superfamily/Winged helix DNA-binding domain"/>
    <property type="match status" value="1"/>
</dbReference>
<evidence type="ECO:0000256" key="1">
    <source>
        <dbReference type="SAM" id="Coils"/>
    </source>
</evidence>
<name>A0A0G0QKA6_9BACT</name>
<dbReference type="PROSITE" id="PS51688">
    <property type="entry name" value="ICA"/>
    <property type="match status" value="1"/>
</dbReference>
<feature type="domain" description="Peptidase S74" evidence="2">
    <location>
        <begin position="167"/>
        <end position="263"/>
    </location>
</feature>
<organism evidence="3 4">
    <name type="scientific">Candidatus Daviesbacteria bacterium GW2011_GWC2_40_12</name>
    <dbReference type="NCBI Taxonomy" id="1618431"/>
    <lineage>
        <taxon>Bacteria</taxon>
        <taxon>Candidatus Daviesiibacteriota</taxon>
    </lineage>
</organism>
<dbReference type="Pfam" id="PF13884">
    <property type="entry name" value="Peptidase_S74"/>
    <property type="match status" value="1"/>
</dbReference>
<feature type="coiled-coil region" evidence="1">
    <location>
        <begin position="242"/>
        <end position="269"/>
    </location>
</feature>
<sequence>MEGDVAISGNIVNKLYVAGTQGGADNRNFKVTYSGGSLTGTEFSALTNLNNAGITGLIQSGYTGWTAMYAKAGSTNNFAGVFNGEVVVAGNGLTNYDRGFKVYYPNGGGLLNTEFSALTHLNNEGLSLSGWTAMYAKAGSASYAGIFNGNVRIHGTAWTTNGAWSGSDSRFKKDIEKINNPLDKLKMLEGITFNWRKDEFPQMNFTNGRQYGLIAQEVEKIIPELVNTDNQGYKSVAYDKFTAVLLEAIKQQQKQIDQLKKEVEDLKTK</sequence>
<dbReference type="InterPro" id="IPR030392">
    <property type="entry name" value="S74_ICA"/>
</dbReference>
<reference evidence="3 4" key="1">
    <citation type="journal article" date="2015" name="Nature">
        <title>rRNA introns, odd ribosomes, and small enigmatic genomes across a large radiation of phyla.</title>
        <authorList>
            <person name="Brown C.T."/>
            <person name="Hug L.A."/>
            <person name="Thomas B.C."/>
            <person name="Sharon I."/>
            <person name="Castelle C.J."/>
            <person name="Singh A."/>
            <person name="Wilkins M.J."/>
            <person name="Williams K.H."/>
            <person name="Banfield J.F."/>
        </authorList>
    </citation>
    <scope>NUCLEOTIDE SEQUENCE [LARGE SCALE GENOMIC DNA]</scope>
</reference>
<evidence type="ECO:0000259" key="2">
    <source>
        <dbReference type="PROSITE" id="PS51688"/>
    </source>
</evidence>
<dbReference type="EMBL" id="LBYB01000018">
    <property type="protein sequence ID" value="KKR40849.1"/>
    <property type="molecule type" value="Genomic_DNA"/>
</dbReference>
<dbReference type="InterPro" id="IPR036388">
    <property type="entry name" value="WH-like_DNA-bd_sf"/>
</dbReference>
<protein>
    <recommendedName>
        <fullName evidence="2">Peptidase S74 domain-containing protein</fullName>
    </recommendedName>
</protein>
<gene>
    <name evidence="3" type="ORF">UT77_C0018G0002</name>
</gene>
<keyword evidence="1" id="KW-0175">Coiled coil</keyword>
<proteinExistence type="predicted"/>
<dbReference type="Proteomes" id="UP000034881">
    <property type="component" value="Unassembled WGS sequence"/>
</dbReference>
<evidence type="ECO:0000313" key="3">
    <source>
        <dbReference type="EMBL" id="KKR40849.1"/>
    </source>
</evidence>
<accession>A0A0G0QKA6</accession>
<comment type="caution">
    <text evidence="3">The sequence shown here is derived from an EMBL/GenBank/DDBJ whole genome shotgun (WGS) entry which is preliminary data.</text>
</comment>